<protein>
    <submittedName>
        <fullName evidence="2">Uncharacterized protein</fullName>
    </submittedName>
</protein>
<feature type="compositionally biased region" description="Low complexity" evidence="1">
    <location>
        <begin position="9"/>
        <end position="40"/>
    </location>
</feature>
<reference evidence="2 3" key="1">
    <citation type="submission" date="2019-03" db="EMBL/GenBank/DDBJ databases">
        <title>Genomic Encyclopedia of Type Strains, Phase IV (KMG-IV): sequencing the most valuable type-strain genomes for metagenomic binning, comparative biology and taxonomic classification.</title>
        <authorList>
            <person name="Goeker M."/>
        </authorList>
    </citation>
    <scope>NUCLEOTIDE SEQUENCE [LARGE SCALE GENOMIC DNA]</scope>
    <source>
        <strain evidence="2 3">DSM 22958</strain>
    </source>
</reference>
<dbReference type="Proteomes" id="UP000294881">
    <property type="component" value="Unassembled WGS sequence"/>
</dbReference>
<evidence type="ECO:0000256" key="1">
    <source>
        <dbReference type="SAM" id="MobiDB-lite"/>
    </source>
</evidence>
<evidence type="ECO:0000313" key="3">
    <source>
        <dbReference type="Proteomes" id="UP000294881"/>
    </source>
</evidence>
<feature type="compositionally biased region" description="Basic residues" evidence="1">
    <location>
        <begin position="210"/>
        <end position="227"/>
    </location>
</feature>
<proteinExistence type="predicted"/>
<keyword evidence="3" id="KW-1185">Reference proteome</keyword>
<comment type="caution">
    <text evidence="2">The sequence shown here is derived from an EMBL/GenBank/DDBJ whole genome shotgun (WGS) entry which is preliminary data.</text>
</comment>
<sequence length="346" mass="38042">MGALPPDFLPEGLAPGAAAGAPSPLLPDVSPVLPQGEPLEYPWPPKPPRGPGPWATTSPDGACATAALPQARKHASDRAVVVFKFKPRYPQMVVDLARPGETWFTGSIPSFWFDALFSQKVGATLREMRWNFRSRTGASRRLDLRPDIPPATPDPATGRRGRGYPEFTPRSCSGHGEFRFAAPFIHETARRMNRDTGYSWPATGGETHRPPGRRRPGRGRSAVRIRPPRSGCSRRPPARSFLAHHPCRSGLASREMSGANFPPIAAGIRQGPIQSPQRFKVTNSRTVAANRHFFNDFATNFPFWPPMIRAKTLVSSGIGPWFFHAWNGVLTGTISPFPRHASRPAW</sequence>
<organism evidence="2 3">
    <name type="scientific">Camelimonas lactis</name>
    <dbReference type="NCBI Taxonomy" id="659006"/>
    <lineage>
        <taxon>Bacteria</taxon>
        <taxon>Pseudomonadati</taxon>
        <taxon>Pseudomonadota</taxon>
        <taxon>Alphaproteobacteria</taxon>
        <taxon>Hyphomicrobiales</taxon>
        <taxon>Chelatococcaceae</taxon>
        <taxon>Camelimonas</taxon>
    </lineage>
</organism>
<dbReference type="AlphaFoldDB" id="A0A4R2GXU1"/>
<accession>A0A4R2GXU1</accession>
<gene>
    <name evidence="2" type="ORF">EV666_101320</name>
</gene>
<feature type="region of interest" description="Disordered" evidence="1">
    <location>
        <begin position="195"/>
        <end position="245"/>
    </location>
</feature>
<feature type="compositionally biased region" description="Pro residues" evidence="1">
    <location>
        <begin position="41"/>
        <end position="51"/>
    </location>
</feature>
<feature type="region of interest" description="Disordered" evidence="1">
    <location>
        <begin position="1"/>
        <end position="59"/>
    </location>
</feature>
<name>A0A4R2GXU1_9HYPH</name>
<feature type="compositionally biased region" description="Low complexity" evidence="1">
    <location>
        <begin position="228"/>
        <end position="240"/>
    </location>
</feature>
<evidence type="ECO:0000313" key="2">
    <source>
        <dbReference type="EMBL" id="TCO16070.1"/>
    </source>
</evidence>
<feature type="region of interest" description="Disordered" evidence="1">
    <location>
        <begin position="141"/>
        <end position="163"/>
    </location>
</feature>
<dbReference type="EMBL" id="SLWL01000001">
    <property type="protein sequence ID" value="TCO16070.1"/>
    <property type="molecule type" value="Genomic_DNA"/>
</dbReference>